<accession>A0A128FC46</accession>
<sequence>MEWSWLFISLACLVTGFSKFSVGGLGLVILPLMMLAFPGPEALAVIVPLYLLTDFIAVLTYRKNINWSVLARLIPFGAVGVALGTVVLGNIDARTFMTVLGLLIFALLGLSIWLDYRPLPIFTNRYAASIAGMLCGFVGVLANAAGPLMGLFLLEQKMEKSAYVATRVWAFMTLNIMKLVGLVYLGLVNAETLQGSAVGLPALFIGMFFGYKFFARISPEQLKMIVRGAISLSAAHMLFFKSN</sequence>
<organism evidence="9 10">
    <name type="scientific">Grimontia marina</name>
    <dbReference type="NCBI Taxonomy" id="646534"/>
    <lineage>
        <taxon>Bacteria</taxon>
        <taxon>Pseudomonadati</taxon>
        <taxon>Pseudomonadota</taxon>
        <taxon>Gammaproteobacteria</taxon>
        <taxon>Vibrionales</taxon>
        <taxon>Vibrionaceae</taxon>
        <taxon>Grimontia</taxon>
    </lineage>
</organism>
<keyword evidence="3" id="KW-0813">Transport</keyword>
<comment type="subcellular location">
    <subcellularLocation>
        <location evidence="1 8">Cell membrane</location>
        <topology evidence="1 8">Multi-pass membrane protein</topology>
    </subcellularLocation>
</comment>
<dbReference type="OrthoDB" id="9801058at2"/>
<keyword evidence="4 8" id="KW-1003">Cell membrane</keyword>
<dbReference type="InterPro" id="IPR002781">
    <property type="entry name" value="TM_pro_TauE-like"/>
</dbReference>
<evidence type="ECO:0000256" key="2">
    <source>
        <dbReference type="ARBA" id="ARBA00009142"/>
    </source>
</evidence>
<keyword evidence="7 8" id="KW-0472">Membrane</keyword>
<dbReference type="Pfam" id="PF01925">
    <property type="entry name" value="TauE"/>
    <property type="match status" value="1"/>
</dbReference>
<dbReference type="RefSeq" id="WP_062711243.1">
    <property type="nucleotide sequence ID" value="NZ_CAWRCI010000027.1"/>
</dbReference>
<gene>
    <name evidence="9" type="ORF">GMA8713_02934</name>
</gene>
<evidence type="ECO:0000256" key="4">
    <source>
        <dbReference type="ARBA" id="ARBA00022475"/>
    </source>
</evidence>
<reference evidence="10" key="1">
    <citation type="submission" date="2016-02" db="EMBL/GenBank/DDBJ databases">
        <authorList>
            <person name="Rodrigo-Torres Lidia"/>
            <person name="Arahal R.David."/>
        </authorList>
    </citation>
    <scope>NUCLEOTIDE SEQUENCE [LARGE SCALE GENOMIC DNA]</scope>
    <source>
        <strain evidence="10">CECT 8713</strain>
    </source>
</reference>
<dbReference type="Proteomes" id="UP000073601">
    <property type="component" value="Unassembled WGS sequence"/>
</dbReference>
<name>A0A128FC46_9GAMM</name>
<feature type="transmembrane region" description="Helical" evidence="8">
    <location>
        <begin position="166"/>
        <end position="187"/>
    </location>
</feature>
<dbReference type="InterPro" id="IPR052017">
    <property type="entry name" value="TSUP"/>
</dbReference>
<dbReference type="PANTHER" id="PTHR30269:SF37">
    <property type="entry name" value="MEMBRANE TRANSPORTER PROTEIN"/>
    <property type="match status" value="1"/>
</dbReference>
<keyword evidence="6 8" id="KW-1133">Transmembrane helix</keyword>
<dbReference type="GO" id="GO:0005886">
    <property type="term" value="C:plasma membrane"/>
    <property type="evidence" value="ECO:0007669"/>
    <property type="project" value="UniProtKB-SubCell"/>
</dbReference>
<proteinExistence type="inferred from homology"/>
<evidence type="ECO:0000256" key="8">
    <source>
        <dbReference type="RuleBase" id="RU363041"/>
    </source>
</evidence>
<feature type="transmembrane region" description="Helical" evidence="8">
    <location>
        <begin position="193"/>
        <end position="214"/>
    </location>
</feature>
<feature type="transmembrane region" description="Helical" evidence="8">
    <location>
        <begin position="42"/>
        <end position="61"/>
    </location>
</feature>
<dbReference type="AlphaFoldDB" id="A0A128FC46"/>
<evidence type="ECO:0000313" key="10">
    <source>
        <dbReference type="Proteomes" id="UP000073601"/>
    </source>
</evidence>
<feature type="transmembrane region" description="Helical" evidence="8">
    <location>
        <begin position="95"/>
        <end position="114"/>
    </location>
</feature>
<evidence type="ECO:0000256" key="5">
    <source>
        <dbReference type="ARBA" id="ARBA00022692"/>
    </source>
</evidence>
<evidence type="ECO:0000313" key="9">
    <source>
        <dbReference type="EMBL" id="CZF84075.1"/>
    </source>
</evidence>
<keyword evidence="10" id="KW-1185">Reference proteome</keyword>
<protein>
    <recommendedName>
        <fullName evidence="8">Probable membrane transporter protein</fullName>
    </recommendedName>
</protein>
<dbReference type="EMBL" id="FIZY01000027">
    <property type="protein sequence ID" value="CZF84075.1"/>
    <property type="molecule type" value="Genomic_DNA"/>
</dbReference>
<dbReference type="PANTHER" id="PTHR30269">
    <property type="entry name" value="TRANSMEMBRANE PROTEIN YFCA"/>
    <property type="match status" value="1"/>
</dbReference>
<keyword evidence="5 8" id="KW-0812">Transmembrane</keyword>
<evidence type="ECO:0000256" key="3">
    <source>
        <dbReference type="ARBA" id="ARBA00022448"/>
    </source>
</evidence>
<evidence type="ECO:0000256" key="1">
    <source>
        <dbReference type="ARBA" id="ARBA00004651"/>
    </source>
</evidence>
<feature type="transmembrane region" description="Helical" evidence="8">
    <location>
        <begin position="126"/>
        <end position="154"/>
    </location>
</feature>
<comment type="similarity">
    <text evidence="2 8">Belongs to the 4-toluene sulfonate uptake permease (TSUP) (TC 2.A.102) family.</text>
</comment>
<feature type="transmembrane region" description="Helical" evidence="8">
    <location>
        <begin position="67"/>
        <end position="88"/>
    </location>
</feature>
<feature type="transmembrane region" description="Helical" evidence="8">
    <location>
        <begin position="6"/>
        <end position="30"/>
    </location>
</feature>
<evidence type="ECO:0000256" key="7">
    <source>
        <dbReference type="ARBA" id="ARBA00023136"/>
    </source>
</evidence>
<evidence type="ECO:0000256" key="6">
    <source>
        <dbReference type="ARBA" id="ARBA00022989"/>
    </source>
</evidence>